<dbReference type="GO" id="GO:0015031">
    <property type="term" value="P:protein transport"/>
    <property type="evidence" value="ECO:0007669"/>
    <property type="project" value="UniProtKB-KW"/>
</dbReference>
<dbReference type="GeneID" id="37198448"/>
<keyword evidence="6" id="KW-0072">Autophagy</keyword>
<keyword evidence="5" id="KW-0813">Transport</keyword>
<evidence type="ECO:0000313" key="8">
    <source>
        <dbReference type="EMBL" id="RAL08684.1"/>
    </source>
</evidence>
<keyword evidence="9" id="KW-1185">Reference proteome</keyword>
<dbReference type="Gene3D" id="3.30.1460.50">
    <property type="match status" value="1"/>
</dbReference>
<keyword evidence="3" id="KW-0808">Transferase</keyword>
<reference evidence="8 9" key="1">
    <citation type="submission" date="2018-02" db="EMBL/GenBank/DDBJ databases">
        <title>The genomes of Aspergillus section Nigri reveals drivers in fungal speciation.</title>
        <authorList>
            <consortium name="DOE Joint Genome Institute"/>
            <person name="Vesth T.C."/>
            <person name="Nybo J."/>
            <person name="Theobald S."/>
            <person name="Brandl J."/>
            <person name="Frisvad J.C."/>
            <person name="Nielsen K.F."/>
            <person name="Lyhne E.K."/>
            <person name="Kogle M.E."/>
            <person name="Kuo A."/>
            <person name="Riley R."/>
            <person name="Clum A."/>
            <person name="Nolan M."/>
            <person name="Lipzen A."/>
            <person name="Salamov A."/>
            <person name="Henrissat B."/>
            <person name="Wiebenga A."/>
            <person name="De vries R.P."/>
            <person name="Grigoriev I.V."/>
            <person name="Mortensen U.H."/>
            <person name="Andersen M.R."/>
            <person name="Baker S.E."/>
        </authorList>
    </citation>
    <scope>NUCLEOTIDE SEQUENCE [LARGE SCALE GENOMIC DNA]</scope>
    <source>
        <strain evidence="8 9">CBS 101889</strain>
    </source>
</reference>
<gene>
    <name evidence="8" type="ORF">BO97DRAFT_397756</name>
</gene>
<dbReference type="InterPro" id="IPR007135">
    <property type="entry name" value="Atg3/Atg10"/>
</dbReference>
<dbReference type="Pfam" id="PF03987">
    <property type="entry name" value="Autophagy_act_C"/>
    <property type="match status" value="1"/>
</dbReference>
<evidence type="ECO:0000256" key="7">
    <source>
        <dbReference type="ARBA" id="ARBA00029833"/>
    </source>
</evidence>
<dbReference type="OrthoDB" id="4089664at2759"/>
<evidence type="ECO:0000256" key="2">
    <source>
        <dbReference type="ARBA" id="ARBA00021099"/>
    </source>
</evidence>
<evidence type="ECO:0000256" key="4">
    <source>
        <dbReference type="ARBA" id="ARBA00022786"/>
    </source>
</evidence>
<evidence type="ECO:0000256" key="5">
    <source>
        <dbReference type="ARBA" id="ARBA00022927"/>
    </source>
</evidence>
<evidence type="ECO:0000313" key="9">
    <source>
        <dbReference type="Proteomes" id="UP000248961"/>
    </source>
</evidence>
<dbReference type="PANTHER" id="PTHR14957">
    <property type="entry name" value="UBIQUITIN-LIKE-CONJUGATING ENZYME ATG10"/>
    <property type="match status" value="1"/>
</dbReference>
<comment type="similarity">
    <text evidence="1">Belongs to the ATG10 family.</text>
</comment>
<accession>A0A395HR07</accession>
<dbReference type="GO" id="GO:0000045">
    <property type="term" value="P:autophagosome assembly"/>
    <property type="evidence" value="ECO:0007669"/>
    <property type="project" value="TreeGrafter"/>
</dbReference>
<evidence type="ECO:0000256" key="6">
    <source>
        <dbReference type="ARBA" id="ARBA00023006"/>
    </source>
</evidence>
<dbReference type="VEuPathDB" id="FungiDB:BO97DRAFT_397756"/>
<protein>
    <recommendedName>
        <fullName evidence="2">Ubiquitin-like-conjugating enzyme ATG10</fullName>
    </recommendedName>
    <alternativeName>
        <fullName evidence="7">Autophagy-related protein 10</fullName>
    </alternativeName>
</protein>
<evidence type="ECO:0000256" key="1">
    <source>
        <dbReference type="ARBA" id="ARBA00005696"/>
    </source>
</evidence>
<dbReference type="EMBL" id="KZ824311">
    <property type="protein sequence ID" value="RAL08684.1"/>
    <property type="molecule type" value="Genomic_DNA"/>
</dbReference>
<dbReference type="GO" id="GO:0032446">
    <property type="term" value="P:protein modification by small protein conjugation"/>
    <property type="evidence" value="ECO:0007669"/>
    <property type="project" value="TreeGrafter"/>
</dbReference>
<name>A0A395HR07_ASPHC</name>
<dbReference type="STRING" id="1450537.A0A395HR07"/>
<dbReference type="GO" id="GO:0061651">
    <property type="term" value="F:Atg12 conjugating enzyme activity"/>
    <property type="evidence" value="ECO:0007669"/>
    <property type="project" value="TreeGrafter"/>
</dbReference>
<dbReference type="PANTHER" id="PTHR14957:SF1">
    <property type="entry name" value="UBIQUITIN-LIKE-CONJUGATING ENZYME ATG10"/>
    <property type="match status" value="1"/>
</dbReference>
<evidence type="ECO:0000256" key="3">
    <source>
        <dbReference type="ARBA" id="ARBA00022679"/>
    </source>
</evidence>
<sequence length="234" mass="26144">MASSTCAQQPALANFPLLTNKEFNSACREFLDRVRLVDESTSKQLTVRLTQRTTGPILSIIRRIAHPGIPTCDGLSLEDEPNPRRQLEAYEDDPEALIRTTEPSIGLHVVYDVVLSPTYQTPVLYFGLRRYGHPEPLGIDAIYQYLVPSQYRKELRSVGVMGGISLGYHPDSGTPAFFVHPCNTADAMRQLAGHRHVTPETYLIIWLGLVGNRLGLQLPREIFATDGMRGILRC</sequence>
<proteinExistence type="inferred from homology"/>
<dbReference type="AlphaFoldDB" id="A0A395HR07"/>
<organism evidence="8 9">
    <name type="scientific">Aspergillus homomorphus (strain CBS 101889)</name>
    <dbReference type="NCBI Taxonomy" id="1450537"/>
    <lineage>
        <taxon>Eukaryota</taxon>
        <taxon>Fungi</taxon>
        <taxon>Dikarya</taxon>
        <taxon>Ascomycota</taxon>
        <taxon>Pezizomycotina</taxon>
        <taxon>Eurotiomycetes</taxon>
        <taxon>Eurotiomycetidae</taxon>
        <taxon>Eurotiales</taxon>
        <taxon>Aspergillaceae</taxon>
        <taxon>Aspergillus</taxon>
        <taxon>Aspergillus subgen. Circumdati</taxon>
    </lineage>
</organism>
<dbReference type="GO" id="GO:0005829">
    <property type="term" value="C:cytosol"/>
    <property type="evidence" value="ECO:0007669"/>
    <property type="project" value="TreeGrafter"/>
</dbReference>
<dbReference type="GO" id="GO:0000422">
    <property type="term" value="P:autophagy of mitochondrion"/>
    <property type="evidence" value="ECO:0007669"/>
    <property type="project" value="TreeGrafter"/>
</dbReference>
<dbReference type="Proteomes" id="UP000248961">
    <property type="component" value="Unassembled WGS sequence"/>
</dbReference>
<dbReference type="RefSeq" id="XP_025547838.1">
    <property type="nucleotide sequence ID" value="XM_025694159.1"/>
</dbReference>
<keyword evidence="5" id="KW-0653">Protein transport</keyword>
<keyword evidence="4" id="KW-0833">Ubl conjugation pathway</keyword>